<dbReference type="InterPro" id="IPR036047">
    <property type="entry name" value="F-box-like_dom_sf"/>
</dbReference>
<dbReference type="OrthoDB" id="2322499at2759"/>
<dbReference type="AlphaFoldDB" id="A0A0C3SDY4"/>
<accession>A0A0C3SDY4</accession>
<dbReference type="HOGENOM" id="CLU_388877_0_0_1"/>
<evidence type="ECO:0008006" key="4">
    <source>
        <dbReference type="Google" id="ProtNLM"/>
    </source>
</evidence>
<organism evidence="2 3">
    <name type="scientific">Phlebiopsis gigantea (strain 11061_1 CR5-6)</name>
    <name type="common">White-rot fungus</name>
    <name type="synonym">Peniophora gigantea</name>
    <dbReference type="NCBI Taxonomy" id="745531"/>
    <lineage>
        <taxon>Eukaryota</taxon>
        <taxon>Fungi</taxon>
        <taxon>Dikarya</taxon>
        <taxon>Basidiomycota</taxon>
        <taxon>Agaricomycotina</taxon>
        <taxon>Agaricomycetes</taxon>
        <taxon>Polyporales</taxon>
        <taxon>Phanerochaetaceae</taxon>
        <taxon>Phlebiopsis</taxon>
    </lineage>
</organism>
<reference evidence="2 3" key="1">
    <citation type="journal article" date="2014" name="PLoS Genet.">
        <title>Analysis of the Phlebiopsis gigantea genome, transcriptome and secretome provides insight into its pioneer colonization strategies of wood.</title>
        <authorList>
            <person name="Hori C."/>
            <person name="Ishida T."/>
            <person name="Igarashi K."/>
            <person name="Samejima M."/>
            <person name="Suzuki H."/>
            <person name="Master E."/>
            <person name="Ferreira P."/>
            <person name="Ruiz-Duenas F.J."/>
            <person name="Held B."/>
            <person name="Canessa P."/>
            <person name="Larrondo L.F."/>
            <person name="Schmoll M."/>
            <person name="Druzhinina I.S."/>
            <person name="Kubicek C.P."/>
            <person name="Gaskell J.A."/>
            <person name="Kersten P."/>
            <person name="St John F."/>
            <person name="Glasner J."/>
            <person name="Sabat G."/>
            <person name="Splinter BonDurant S."/>
            <person name="Syed K."/>
            <person name="Yadav J."/>
            <person name="Mgbeahuruike A.C."/>
            <person name="Kovalchuk A."/>
            <person name="Asiegbu F.O."/>
            <person name="Lackner G."/>
            <person name="Hoffmeister D."/>
            <person name="Rencoret J."/>
            <person name="Gutierrez A."/>
            <person name="Sun H."/>
            <person name="Lindquist E."/>
            <person name="Barry K."/>
            <person name="Riley R."/>
            <person name="Grigoriev I.V."/>
            <person name="Henrissat B."/>
            <person name="Kues U."/>
            <person name="Berka R.M."/>
            <person name="Martinez A.T."/>
            <person name="Covert S.F."/>
            <person name="Blanchette R.A."/>
            <person name="Cullen D."/>
        </authorList>
    </citation>
    <scope>NUCLEOTIDE SEQUENCE [LARGE SCALE GENOMIC DNA]</scope>
    <source>
        <strain evidence="2 3">11061_1 CR5-6</strain>
    </source>
</reference>
<dbReference type="STRING" id="745531.A0A0C3SDY4"/>
<keyword evidence="3" id="KW-1185">Reference proteome</keyword>
<evidence type="ECO:0000313" key="2">
    <source>
        <dbReference type="EMBL" id="KIP12252.1"/>
    </source>
</evidence>
<name>A0A0C3SDY4_PHLG1</name>
<sequence length="710" mass="80528">MKAEKENKPAAAASTSSKQVQGKRVSDVQASPLKKLREDETATLITLGVKILLEVFLCLEPKDLINVSYTCAALCRTLLSVEHRFVWERALEKAVPSAPDCPRGISLPAYCELLFVERCHFCRKSRVHTIAGECLLRACKECRENEQNFAKVNESYMPLPFPPGVLVKDIAPIYRLSKDRNPVLYVPRIRWAAICERMDVLSIQEDRLQQTGEDYGQDVEEKRKLLVTELSEFKRLRKAFARELEGWSREHKRLEKDHLQSRRLVQILERIAETSGDLSAEVHLLDDSARRKFQRLAQTKKSRLLVDKEWAIIHGPVVQHLQDTRATRLSKQRAEPHIQTIRHIVLHLDALASFHADRFVAARPTIADLCLHPGVKSAVIAPILEAAQAHHDPLPDIGHGMGGVIELAIKGFVNDAQSVLRKIAAKGICSVLRDIEEEELGEHVGLEELPHVWFACKNCGCDTMTASQTYQHRCLRLNHKTRLEPQSSDDDLVNALGEVSNNSEDTVVAMKKHITFNSEVFEKARRLLSVAPLQVPLNLSVDYPDGRGVEYRAACRNCEYIMTWRRALVHRCELGYDGELGYEDRSSMPAMELVSSQVAANTKILEGQQPRDWRTAPTLFCVYCAHWDPADHEAYTSIYYLEQHLADTHGIKRKSQKYNDYVAARGEAYWDAFQDEPGYVSFADFQAALTKHPLDEAHKVLQPNMTSRKA</sequence>
<gene>
    <name evidence="2" type="ORF">PHLGIDRAFT_327989</name>
</gene>
<dbReference type="EMBL" id="KN840440">
    <property type="protein sequence ID" value="KIP12252.1"/>
    <property type="molecule type" value="Genomic_DNA"/>
</dbReference>
<dbReference type="Proteomes" id="UP000053257">
    <property type="component" value="Unassembled WGS sequence"/>
</dbReference>
<dbReference type="SUPFAM" id="SSF81383">
    <property type="entry name" value="F-box domain"/>
    <property type="match status" value="1"/>
</dbReference>
<proteinExistence type="predicted"/>
<evidence type="ECO:0000313" key="3">
    <source>
        <dbReference type="Proteomes" id="UP000053257"/>
    </source>
</evidence>
<protein>
    <recommendedName>
        <fullName evidence="4">F-box domain-containing protein</fullName>
    </recommendedName>
</protein>
<evidence type="ECO:0000256" key="1">
    <source>
        <dbReference type="SAM" id="MobiDB-lite"/>
    </source>
</evidence>
<feature type="region of interest" description="Disordered" evidence="1">
    <location>
        <begin position="1"/>
        <end position="26"/>
    </location>
</feature>